<dbReference type="OrthoDB" id="9778690at2"/>
<feature type="non-terminal residue" evidence="1">
    <location>
        <position position="73"/>
    </location>
</feature>
<feature type="non-terminal residue" evidence="1">
    <location>
        <position position="1"/>
    </location>
</feature>
<sequence length="73" mass="8097">RFVEIGKRDIYGDTKLGLYPFRQNLAFYGVDLGLMSLSHPGAVRELLATVYRLTAEGVLPMPESTHYPLAEAA</sequence>
<comment type="caution">
    <text evidence="1">The sequence shown here is derived from an EMBL/GenBank/DDBJ whole genome shotgun (WGS) entry which is preliminary data.</text>
</comment>
<dbReference type="Proteomes" id="UP000192284">
    <property type="component" value="Unassembled WGS sequence"/>
</dbReference>
<name>A0A1W9YMM0_MYCAN</name>
<proteinExistence type="predicted"/>
<reference evidence="1 2" key="1">
    <citation type="submission" date="2017-02" db="EMBL/GenBank/DDBJ databases">
        <title>The new phylogeny of genus Mycobacterium.</title>
        <authorList>
            <person name="Tortoli E."/>
            <person name="Trovato A."/>
            <person name="Cirillo D.M."/>
        </authorList>
    </citation>
    <scope>NUCLEOTIDE SEQUENCE [LARGE SCALE GENOMIC DNA]</scope>
    <source>
        <strain evidence="1 2">DSM 45057</strain>
    </source>
</reference>
<keyword evidence="2" id="KW-1185">Reference proteome</keyword>
<gene>
    <name evidence="1" type="ORF">BST12_30370</name>
</gene>
<dbReference type="Gene3D" id="3.90.180.10">
    <property type="entry name" value="Medium-chain alcohol dehydrogenases, catalytic domain"/>
    <property type="match status" value="1"/>
</dbReference>
<evidence type="ECO:0000313" key="2">
    <source>
        <dbReference type="Proteomes" id="UP000192284"/>
    </source>
</evidence>
<dbReference type="RefSeq" id="WP_139802158.1">
    <property type="nucleotide sequence ID" value="NZ_MVHE01000481.1"/>
</dbReference>
<accession>A0A1W9YMM0</accession>
<dbReference type="EMBL" id="MVHE01000481">
    <property type="protein sequence ID" value="ORA01286.1"/>
    <property type="molecule type" value="Genomic_DNA"/>
</dbReference>
<dbReference type="AlphaFoldDB" id="A0A1W9YMM0"/>
<protein>
    <submittedName>
        <fullName evidence="1">Uncharacterized protein</fullName>
    </submittedName>
</protein>
<evidence type="ECO:0000313" key="1">
    <source>
        <dbReference type="EMBL" id="ORA01286.1"/>
    </source>
</evidence>
<organism evidence="1 2">
    <name type="scientific">Mycobacterium angelicum</name>
    <dbReference type="NCBI Taxonomy" id="470074"/>
    <lineage>
        <taxon>Bacteria</taxon>
        <taxon>Bacillati</taxon>
        <taxon>Actinomycetota</taxon>
        <taxon>Actinomycetes</taxon>
        <taxon>Mycobacteriales</taxon>
        <taxon>Mycobacteriaceae</taxon>
        <taxon>Mycobacterium</taxon>
    </lineage>
</organism>